<dbReference type="EMBL" id="JAUIQD010000001">
    <property type="protein sequence ID" value="KAK3363442.1"/>
    <property type="molecule type" value="Genomic_DNA"/>
</dbReference>
<comment type="caution">
    <text evidence="1">The sequence shown here is derived from an EMBL/GenBank/DDBJ whole genome shotgun (WGS) entry which is preliminary data.</text>
</comment>
<dbReference type="Gene3D" id="1.10.510.10">
    <property type="entry name" value="Transferase(Phosphotransferase) domain 1"/>
    <property type="match status" value="1"/>
</dbReference>
<name>A0AAJ0HV28_9PEZI</name>
<sequence>MSDNYIITNKDEENGGRRGVILPFFSRLKHFVGIESPETVAEWFTAEVRMMELLSRHTQHPNIVKYHGCRVRKGRVTGIMLDHVEGRNLYDYLQSGKTVDKEPFLAALASAPFNVFVGPDGTPTLMDLGSAEVVGAEILRSRMFSIWGDDPLDLDEKTEFNGPYGGPTCRKSRDLAALNKLRTWIDNPVHLWKIIFKGAKKNA</sequence>
<evidence type="ECO:0008006" key="3">
    <source>
        <dbReference type="Google" id="ProtNLM"/>
    </source>
</evidence>
<proteinExistence type="predicted"/>
<dbReference type="Proteomes" id="UP001275084">
    <property type="component" value="Unassembled WGS sequence"/>
</dbReference>
<gene>
    <name evidence="1" type="ORF">B0T25DRAFT_562458</name>
</gene>
<protein>
    <recommendedName>
        <fullName evidence="3">Protein kinase domain-containing protein</fullName>
    </recommendedName>
</protein>
<dbReference type="AlphaFoldDB" id="A0AAJ0HV28"/>
<keyword evidence="2" id="KW-1185">Reference proteome</keyword>
<evidence type="ECO:0000313" key="1">
    <source>
        <dbReference type="EMBL" id="KAK3363442.1"/>
    </source>
</evidence>
<reference evidence="1" key="1">
    <citation type="journal article" date="2023" name="Mol. Phylogenet. Evol.">
        <title>Genome-scale phylogeny and comparative genomics of the fungal order Sordariales.</title>
        <authorList>
            <person name="Hensen N."/>
            <person name="Bonometti L."/>
            <person name="Westerberg I."/>
            <person name="Brannstrom I.O."/>
            <person name="Guillou S."/>
            <person name="Cros-Aarteil S."/>
            <person name="Calhoun S."/>
            <person name="Haridas S."/>
            <person name="Kuo A."/>
            <person name="Mondo S."/>
            <person name="Pangilinan J."/>
            <person name="Riley R."/>
            <person name="LaButti K."/>
            <person name="Andreopoulos B."/>
            <person name="Lipzen A."/>
            <person name="Chen C."/>
            <person name="Yan M."/>
            <person name="Daum C."/>
            <person name="Ng V."/>
            <person name="Clum A."/>
            <person name="Steindorff A."/>
            <person name="Ohm R.A."/>
            <person name="Martin F."/>
            <person name="Silar P."/>
            <person name="Natvig D.O."/>
            <person name="Lalanne C."/>
            <person name="Gautier V."/>
            <person name="Ament-Velasquez S.L."/>
            <person name="Kruys A."/>
            <person name="Hutchinson M.I."/>
            <person name="Powell A.J."/>
            <person name="Barry K."/>
            <person name="Miller A.N."/>
            <person name="Grigoriev I.V."/>
            <person name="Debuchy R."/>
            <person name="Gladieux P."/>
            <person name="Hiltunen Thoren M."/>
            <person name="Johannesson H."/>
        </authorList>
    </citation>
    <scope>NUCLEOTIDE SEQUENCE</scope>
    <source>
        <strain evidence="1">CBS 955.72</strain>
    </source>
</reference>
<dbReference type="InterPro" id="IPR011009">
    <property type="entry name" value="Kinase-like_dom_sf"/>
</dbReference>
<accession>A0AAJ0HV28</accession>
<reference evidence="1" key="2">
    <citation type="submission" date="2023-06" db="EMBL/GenBank/DDBJ databases">
        <authorList>
            <consortium name="Lawrence Berkeley National Laboratory"/>
            <person name="Haridas S."/>
            <person name="Hensen N."/>
            <person name="Bonometti L."/>
            <person name="Westerberg I."/>
            <person name="Brannstrom I.O."/>
            <person name="Guillou S."/>
            <person name="Cros-Aarteil S."/>
            <person name="Calhoun S."/>
            <person name="Kuo A."/>
            <person name="Mondo S."/>
            <person name="Pangilinan J."/>
            <person name="Riley R."/>
            <person name="Labutti K."/>
            <person name="Andreopoulos B."/>
            <person name="Lipzen A."/>
            <person name="Chen C."/>
            <person name="Yanf M."/>
            <person name="Daum C."/>
            <person name="Ng V."/>
            <person name="Clum A."/>
            <person name="Steindorff A."/>
            <person name="Ohm R."/>
            <person name="Martin F."/>
            <person name="Silar P."/>
            <person name="Natvig D."/>
            <person name="Lalanne C."/>
            <person name="Gautier V."/>
            <person name="Ament-Velasquez S.L."/>
            <person name="Kruys A."/>
            <person name="Hutchinson M.I."/>
            <person name="Powell A.J."/>
            <person name="Barry K."/>
            <person name="Miller A.N."/>
            <person name="Grigoriev I.V."/>
            <person name="Debuchy R."/>
            <person name="Gladieux P."/>
            <person name="Thoren M.H."/>
            <person name="Johannesson H."/>
        </authorList>
    </citation>
    <scope>NUCLEOTIDE SEQUENCE</scope>
    <source>
        <strain evidence="1">CBS 955.72</strain>
    </source>
</reference>
<organism evidence="1 2">
    <name type="scientific">Lasiosphaeria hispida</name>
    <dbReference type="NCBI Taxonomy" id="260671"/>
    <lineage>
        <taxon>Eukaryota</taxon>
        <taxon>Fungi</taxon>
        <taxon>Dikarya</taxon>
        <taxon>Ascomycota</taxon>
        <taxon>Pezizomycotina</taxon>
        <taxon>Sordariomycetes</taxon>
        <taxon>Sordariomycetidae</taxon>
        <taxon>Sordariales</taxon>
        <taxon>Lasiosphaeriaceae</taxon>
        <taxon>Lasiosphaeria</taxon>
    </lineage>
</organism>
<dbReference type="SUPFAM" id="SSF56112">
    <property type="entry name" value="Protein kinase-like (PK-like)"/>
    <property type="match status" value="1"/>
</dbReference>
<evidence type="ECO:0000313" key="2">
    <source>
        <dbReference type="Proteomes" id="UP001275084"/>
    </source>
</evidence>